<dbReference type="SUPFAM" id="SSF88874">
    <property type="entry name" value="Receptor-binding domain of short tail fibre protein gp12"/>
    <property type="match status" value="1"/>
</dbReference>
<dbReference type="Proteomes" id="UP000718451">
    <property type="component" value="Unassembled WGS sequence"/>
</dbReference>
<keyword evidence="3" id="KW-1185">Reference proteome</keyword>
<evidence type="ECO:0000313" key="2">
    <source>
        <dbReference type="EMBL" id="NKI31949.1"/>
    </source>
</evidence>
<evidence type="ECO:0000259" key="1">
    <source>
        <dbReference type="Pfam" id="PF07484"/>
    </source>
</evidence>
<dbReference type="InterPro" id="IPR037053">
    <property type="entry name" value="Phage_tail_collar_dom_sf"/>
</dbReference>
<dbReference type="EMBL" id="JAAWWL010000002">
    <property type="protein sequence ID" value="NKI31949.1"/>
    <property type="molecule type" value="Genomic_DNA"/>
</dbReference>
<name>A0ABX1GQR1_9FLAO</name>
<proteinExistence type="predicted"/>
<accession>A0ABX1GQR1</accession>
<dbReference type="Pfam" id="PF07484">
    <property type="entry name" value="Collar"/>
    <property type="match status" value="1"/>
</dbReference>
<dbReference type="InterPro" id="IPR011083">
    <property type="entry name" value="Phage_tail_collar_dom"/>
</dbReference>
<evidence type="ECO:0000313" key="3">
    <source>
        <dbReference type="Proteomes" id="UP000718451"/>
    </source>
</evidence>
<sequence length="173" mass="18205">MSANPYLGQITTFGFNFAPRGWATCQGQLLPISQNNALFSLLGTTYGGDGRTTFGLPDLRGRTVIGQGNGPGLSNIRWGARAGAGSRNLTSANMPSHNHSYNQKLNASDEAGDLDNPALNFLAEHGGAYNEDQAGERTLATSNVGSGTAFSVRNPYLGMYPCIATVGVYPSRS</sequence>
<protein>
    <submittedName>
        <fullName evidence="2">Phage tail protein</fullName>
    </submittedName>
</protein>
<feature type="domain" description="Phage tail collar" evidence="1">
    <location>
        <begin position="8"/>
        <end position="64"/>
    </location>
</feature>
<reference evidence="2 3" key="1">
    <citation type="submission" date="2020-04" db="EMBL/GenBank/DDBJ databases">
        <authorList>
            <person name="Yoon J."/>
        </authorList>
    </citation>
    <scope>NUCLEOTIDE SEQUENCE [LARGE SCALE GENOMIC DNA]</scope>
    <source>
        <strain evidence="2 3">DJ-13</strain>
    </source>
</reference>
<dbReference type="Gene3D" id="3.90.1340.10">
    <property type="entry name" value="Phage tail collar domain"/>
    <property type="match status" value="1"/>
</dbReference>
<gene>
    <name evidence="2" type="ORF">HCU67_08315</name>
</gene>
<dbReference type="RefSeq" id="WP_168552181.1">
    <property type="nucleotide sequence ID" value="NZ_JAAWWL010000002.1"/>
</dbReference>
<organism evidence="2 3">
    <name type="scientific">Croceivirga thetidis</name>
    <dbReference type="NCBI Taxonomy" id="2721623"/>
    <lineage>
        <taxon>Bacteria</taxon>
        <taxon>Pseudomonadati</taxon>
        <taxon>Bacteroidota</taxon>
        <taxon>Flavobacteriia</taxon>
        <taxon>Flavobacteriales</taxon>
        <taxon>Flavobacteriaceae</taxon>
        <taxon>Croceivirga</taxon>
    </lineage>
</organism>
<comment type="caution">
    <text evidence="2">The sequence shown here is derived from an EMBL/GenBank/DDBJ whole genome shotgun (WGS) entry which is preliminary data.</text>
</comment>